<keyword evidence="3" id="KW-1185">Reference proteome</keyword>
<reference evidence="2 3" key="1">
    <citation type="journal article" date="2021" name="Sci. Rep.">
        <title>Genome sequencing of the multicellular alga Astrephomene provides insights into convergent evolution of germ-soma differentiation.</title>
        <authorList>
            <person name="Yamashita S."/>
            <person name="Yamamoto K."/>
            <person name="Matsuzaki R."/>
            <person name="Suzuki S."/>
            <person name="Yamaguchi H."/>
            <person name="Hirooka S."/>
            <person name="Minakuchi Y."/>
            <person name="Miyagishima S."/>
            <person name="Kawachi M."/>
            <person name="Toyoda A."/>
            <person name="Nozaki H."/>
        </authorList>
    </citation>
    <scope>NUCLEOTIDE SEQUENCE [LARGE SCALE GENOMIC DNA]</scope>
    <source>
        <strain evidence="2 3">NIES-4017</strain>
    </source>
</reference>
<feature type="compositionally biased region" description="Gly residues" evidence="1">
    <location>
        <begin position="498"/>
        <end position="510"/>
    </location>
</feature>
<dbReference type="AlphaFoldDB" id="A0AAD3HNU4"/>
<feature type="non-terminal residue" evidence="2">
    <location>
        <position position="1011"/>
    </location>
</feature>
<dbReference type="GO" id="GO:0031461">
    <property type="term" value="C:cullin-RING ubiquitin ligase complex"/>
    <property type="evidence" value="ECO:0007669"/>
    <property type="project" value="TreeGrafter"/>
</dbReference>
<dbReference type="PANTHER" id="PTHR13374">
    <property type="entry name" value="DET1 HOMOLOG DE-ETIOLATED-1 HOMOLOG"/>
    <property type="match status" value="1"/>
</dbReference>
<feature type="region of interest" description="Disordered" evidence="1">
    <location>
        <begin position="415"/>
        <end position="440"/>
    </location>
</feature>
<dbReference type="GO" id="GO:0016567">
    <property type="term" value="P:protein ubiquitination"/>
    <property type="evidence" value="ECO:0007669"/>
    <property type="project" value="TreeGrafter"/>
</dbReference>
<feature type="compositionally biased region" description="Low complexity" evidence="1">
    <location>
        <begin position="617"/>
        <end position="626"/>
    </location>
</feature>
<comment type="caution">
    <text evidence="2">The sequence shown here is derived from an EMBL/GenBank/DDBJ whole genome shotgun (WGS) entry which is preliminary data.</text>
</comment>
<feature type="region of interest" description="Disordered" evidence="1">
    <location>
        <begin position="482"/>
        <end position="682"/>
    </location>
</feature>
<evidence type="ECO:0000313" key="2">
    <source>
        <dbReference type="EMBL" id="GFR47538.1"/>
    </source>
</evidence>
<name>A0AAD3HNU4_9CHLO</name>
<dbReference type="GO" id="GO:0031625">
    <property type="term" value="F:ubiquitin protein ligase binding"/>
    <property type="evidence" value="ECO:0007669"/>
    <property type="project" value="TreeGrafter"/>
</dbReference>
<proteinExistence type="predicted"/>
<sequence length="1011" mass="107770">GDSTCVDHARTCVPLRRLPKICCQNLANATSTKENHQGLVRMLSASPNVYKAILARELGGRRPGTATVNSRRLYQFICPNHKVQHLEAPEVHICRFSPCGQYLICFAGGFTQLAVYRFTGPRVSWQGEREEAELAALLDRFECFFSLLYRVPLAPAGEVLARDVVLFLGGGSLLLLASHSPLAPPQQHQPGQQQQHHQPQAGLQQQQQHQQQGGVLQQQQPLLPHHQHQQQQAGGGAGDPLHALPVAESTQLHVVRLSDGVRLSGFRFEGELVELGGRGAAAGGGGGLGVSAHEDLVAVLAVRSQVIHLLQVLRGGEELVPVRALGPHVREDDELVLRTAARAEERWRSSSSRAGREAAGGEGGAGGVPPPPPALRRSVTGGLVRSEELQGTEAAAATAPSAAALPAPIAVLYPPPEPYQPYQHTHVQQQQQYQQQHPASGSILPAASTATTTPAEDLAAAAAQQAAVRQQARRLQYEQLAAQGGPTQPPPPLQRSAQGGGVRPRGGLQGGLRAAARYGSGMGAEQQGRADEGPVGGFGAASSGQLGSHNGGSRAAAADAAGGSTMQSANRPHPQPPQQPQPQRPPPPPLPSEAPYWQHHQAANNTHARAHSRPHQLSRPSHPPLHSLHHNPQRHSLEAPGGHVPGQLFSQQQQQQRQHQQQQLAAHPAAPGGIFHAGMAPDGAPDGDGSFITGIKQRLLAYLYGNCLRLHANNPRRRQREALTLFRHIETYRSLIMRKVYLLDRSRLLIDMRTPAGAELGPGQLGQLGAVPAGGGPGLPPSQFFLLFDMHSTRVLGFKAGSADRVLQRYLAEATSAAVAPWAESLPPWDRFTYDNALAAVRAKPPRPQAGSGAGGGSSSAAALGPGGGGGGGAFADAGNAMASSHHTAAATAADRAVSACKLMQLLPPVSGSYGLSASPYLDSSLYMYDERVVSPYIRTRPCLEQPVSFRPRNRPDRTGFRLEPGPYEAMVVRDRRLARSVTYLFHPEVPFVMAVFGVFQQNSININFRI</sequence>
<feature type="compositionally biased region" description="Low complexity" evidence="1">
    <location>
        <begin position="420"/>
        <end position="438"/>
    </location>
</feature>
<dbReference type="Proteomes" id="UP001054857">
    <property type="component" value="Unassembled WGS sequence"/>
</dbReference>
<feature type="compositionally biased region" description="Pro residues" evidence="1">
    <location>
        <begin position="573"/>
        <end position="592"/>
    </location>
</feature>
<dbReference type="GO" id="GO:1990756">
    <property type="term" value="F:ubiquitin-like ligase-substrate adaptor activity"/>
    <property type="evidence" value="ECO:0007669"/>
    <property type="project" value="TreeGrafter"/>
</dbReference>
<evidence type="ECO:0000256" key="1">
    <source>
        <dbReference type="SAM" id="MobiDB-lite"/>
    </source>
</evidence>
<dbReference type="PANTHER" id="PTHR13374:SF3">
    <property type="entry name" value="DET1 HOMOLOG"/>
    <property type="match status" value="1"/>
</dbReference>
<feature type="region of interest" description="Disordered" evidence="1">
    <location>
        <begin position="343"/>
        <end position="378"/>
    </location>
</feature>
<accession>A0AAD3HNU4</accession>
<dbReference type="GO" id="GO:0032436">
    <property type="term" value="P:positive regulation of proteasomal ubiquitin-dependent protein catabolic process"/>
    <property type="evidence" value="ECO:0007669"/>
    <property type="project" value="TreeGrafter"/>
</dbReference>
<feature type="compositionally biased region" description="Low complexity" evidence="1">
    <location>
        <begin position="651"/>
        <end position="663"/>
    </location>
</feature>
<protein>
    <submittedName>
        <fullName evidence="2">Uncharacterized protein</fullName>
    </submittedName>
</protein>
<dbReference type="InterPro" id="IPR019138">
    <property type="entry name" value="De-etiolated_protein_1_Det1"/>
</dbReference>
<feature type="region of interest" description="Disordered" evidence="1">
    <location>
        <begin position="181"/>
        <end position="243"/>
    </location>
</feature>
<feature type="compositionally biased region" description="Low complexity" evidence="1">
    <location>
        <begin position="551"/>
        <end position="563"/>
    </location>
</feature>
<dbReference type="GO" id="GO:0005634">
    <property type="term" value="C:nucleus"/>
    <property type="evidence" value="ECO:0007669"/>
    <property type="project" value="TreeGrafter"/>
</dbReference>
<organism evidence="2 3">
    <name type="scientific">Astrephomene gubernaculifera</name>
    <dbReference type="NCBI Taxonomy" id="47775"/>
    <lineage>
        <taxon>Eukaryota</taxon>
        <taxon>Viridiplantae</taxon>
        <taxon>Chlorophyta</taxon>
        <taxon>core chlorophytes</taxon>
        <taxon>Chlorophyceae</taxon>
        <taxon>CS clade</taxon>
        <taxon>Chlamydomonadales</taxon>
        <taxon>Astrephomenaceae</taxon>
        <taxon>Astrephomene</taxon>
    </lineage>
</organism>
<gene>
    <name evidence="2" type="ORF">Agub_g9260</name>
</gene>
<feature type="compositionally biased region" description="Gly residues" evidence="1">
    <location>
        <begin position="358"/>
        <end position="367"/>
    </location>
</feature>
<evidence type="ECO:0000313" key="3">
    <source>
        <dbReference type="Proteomes" id="UP001054857"/>
    </source>
</evidence>
<dbReference type="EMBL" id="BMAR01000018">
    <property type="protein sequence ID" value="GFR47538.1"/>
    <property type="molecule type" value="Genomic_DNA"/>
</dbReference>
<dbReference type="Pfam" id="PF09737">
    <property type="entry name" value="Det1"/>
    <property type="match status" value="3"/>
</dbReference>
<feature type="region of interest" description="Disordered" evidence="1">
    <location>
        <begin position="844"/>
        <end position="864"/>
    </location>
</feature>
<feature type="compositionally biased region" description="Low complexity" evidence="1">
    <location>
        <begin position="181"/>
        <end position="232"/>
    </location>
</feature>